<protein>
    <submittedName>
        <fullName evidence="1">Uncharacterized protein</fullName>
    </submittedName>
</protein>
<dbReference type="RefSeq" id="WP_188775845.1">
    <property type="nucleotide sequence ID" value="NZ_BMMB01000005.1"/>
</dbReference>
<evidence type="ECO:0000313" key="2">
    <source>
        <dbReference type="Proteomes" id="UP001185028"/>
    </source>
</evidence>
<dbReference type="EMBL" id="JAVDQH010000006">
    <property type="protein sequence ID" value="MDR6244023.1"/>
    <property type="molecule type" value="Genomic_DNA"/>
</dbReference>
<dbReference type="Proteomes" id="UP001185028">
    <property type="component" value="Unassembled WGS sequence"/>
</dbReference>
<proteinExistence type="predicted"/>
<organism evidence="1 2">
    <name type="scientific">Paenibacillus hunanensis</name>
    <dbReference type="NCBI Taxonomy" id="539262"/>
    <lineage>
        <taxon>Bacteria</taxon>
        <taxon>Bacillati</taxon>
        <taxon>Bacillota</taxon>
        <taxon>Bacilli</taxon>
        <taxon>Bacillales</taxon>
        <taxon>Paenibacillaceae</taxon>
        <taxon>Paenibacillus</taxon>
    </lineage>
</organism>
<reference evidence="1 2" key="1">
    <citation type="submission" date="2023-07" db="EMBL/GenBank/DDBJ databases">
        <title>Genomic Encyclopedia of Type Strains, Phase IV (KMG-IV): sequencing the most valuable type-strain genomes for metagenomic binning, comparative biology and taxonomic classification.</title>
        <authorList>
            <person name="Goeker M."/>
        </authorList>
    </citation>
    <scope>NUCLEOTIDE SEQUENCE [LARGE SCALE GENOMIC DNA]</scope>
    <source>
        <strain evidence="1 2">DSM 22170</strain>
    </source>
</reference>
<accession>A0ABU1IXN4</accession>
<name>A0ABU1IXN4_9BACL</name>
<comment type="caution">
    <text evidence="1">The sequence shown here is derived from an EMBL/GenBank/DDBJ whole genome shotgun (WGS) entry which is preliminary data.</text>
</comment>
<sequence>MLNNLHIIDHYPDRFLNYSGISFDDRFHFFHVSKDMNQEDELSADSQAGILRFDTVHQQHQFSSYSSCISFESYTPGKTTLHTASLQWMNHEATLIIYAFDCKTMRESEVYRHSFIDDIAEDTENSSLWRLELYSLDDQYVLIKVPELDPFSRNENYGFSECLLIDLNEQQAFTVPSYLSEYDSLLNLSHIERHMYDGIDFLLLSTGRVSLNNKRESWKQRKHDLYNTMSHQTRIIIPLQQWIAAIKEYQSLGDHFILDECDFSVGYVQHIQFNNQIFLLKTHFATGSSELIHYELSMQAKHSLHFTMELERVFINETYSIGIAVDQDQSTKKVYHLNSGVLPCSLKLEHTVEFFDEKLMVIKYKDALGMEHIQFYNAQTHEMLMHDIGSRIMLFIPDLHNNRTSFLLHIQQA</sequence>
<gene>
    <name evidence="1" type="ORF">JOC58_001916</name>
</gene>
<evidence type="ECO:0000313" key="1">
    <source>
        <dbReference type="EMBL" id="MDR6244023.1"/>
    </source>
</evidence>
<keyword evidence="2" id="KW-1185">Reference proteome</keyword>